<dbReference type="Proteomes" id="UP000027604">
    <property type="component" value="Chromosome I"/>
</dbReference>
<dbReference type="AlphaFoldDB" id="W0V382"/>
<name>W0V382_9BURK</name>
<organism evidence="1 2">
    <name type="scientific">Janthinobacterium agaricidamnosum NBRC 102515 = DSM 9628</name>
    <dbReference type="NCBI Taxonomy" id="1349767"/>
    <lineage>
        <taxon>Bacteria</taxon>
        <taxon>Pseudomonadati</taxon>
        <taxon>Pseudomonadota</taxon>
        <taxon>Betaproteobacteria</taxon>
        <taxon>Burkholderiales</taxon>
        <taxon>Oxalobacteraceae</taxon>
        <taxon>Janthinobacterium</taxon>
    </lineage>
</organism>
<dbReference type="OrthoDB" id="9025332at2"/>
<dbReference type="eggNOG" id="ENOG5033PP6">
    <property type="taxonomic scope" value="Bacteria"/>
</dbReference>
<proteinExistence type="predicted"/>
<gene>
    <name evidence="1" type="ORF">GJA_1387</name>
</gene>
<dbReference type="EMBL" id="HG322949">
    <property type="protein sequence ID" value="CDG82040.1"/>
    <property type="molecule type" value="Genomic_DNA"/>
</dbReference>
<evidence type="ECO:0000313" key="2">
    <source>
        <dbReference type="Proteomes" id="UP000027604"/>
    </source>
</evidence>
<reference evidence="1 2" key="1">
    <citation type="journal article" date="2015" name="Genome Announc.">
        <title>Genome Sequence of Mushroom Soft-Rot Pathogen Janthinobacterium agaricidamnosum.</title>
        <authorList>
            <person name="Graupner K."/>
            <person name="Lackner G."/>
            <person name="Hertweck C."/>
        </authorList>
    </citation>
    <scope>NUCLEOTIDE SEQUENCE [LARGE SCALE GENOMIC DNA]</scope>
    <source>
        <strain evidence="2">NBRC 102515 / DSM 9628</strain>
    </source>
</reference>
<evidence type="ECO:0000313" key="1">
    <source>
        <dbReference type="EMBL" id="CDG82040.1"/>
    </source>
</evidence>
<dbReference type="RefSeq" id="WP_051780376.1">
    <property type="nucleotide sequence ID" value="NZ_BCTH01000070.1"/>
</dbReference>
<keyword evidence="2" id="KW-1185">Reference proteome</keyword>
<dbReference type="PATRIC" id="fig|1349767.4.peg.3090"/>
<accession>W0V382</accession>
<protein>
    <submittedName>
        <fullName evidence="1">Uncharacterized protein</fullName>
    </submittedName>
</protein>
<dbReference type="HOGENOM" id="CLU_586391_0_0_4"/>
<sequence>MQKKFDFTVIDSLYESGYHGPRALDQPEFYWRSMLGALVPYRDSYFRPLGEEIAPKDAREGVDIEGVRCNYEGSRHHHELPMNLTSLRQFANHWDAVLPTISAIRENYCASRGRDGVVSTLDLWFISKLCQLLPAYLIRRRDDTIDPDDIPVVPSIIYRMSLGMHRIVHISLVKMMASGGDPGAACLEAGKYYHIAEGAGLLIGRNSVCAGPQAMVGQAYGAMIGPGARSPAESSADDPGFYRYCALFMKLEAEKYMFAVQAAIQLNGLIDALKDLPDSPRAQPFREELLRFESWSAANTSPLAHEIAREDLPMLLQGDRDACDAASQLPAGAVRERMLAGLAHIVETADQLCRANLGAEGDSLLARIDELRNRPAQTGLSELGDLVGMGLERAAADLAMTALRTYRQSESAAMQIFQLLQNQLNQSLGYRDDALVFDERDIAAVFGPRLTHCYGDFFKPAFSRQDAEMTA</sequence>
<dbReference type="KEGG" id="jag:GJA_1387"/>
<dbReference type="STRING" id="1349767.GJA_1387"/>